<gene>
    <name evidence="3" type="ORF">RCF98_00760</name>
</gene>
<evidence type="ECO:0000313" key="3">
    <source>
        <dbReference type="EMBL" id="WML90896.1"/>
    </source>
</evidence>
<sequence length="241" mass="27753">MYTQCNHCNAIFRVTMKELTAAQGLLRCGECDNIFDAMKNLSQTLPEERRFAQKLVKMAPVEIQEPTTIEHTTPKSKRLPQDLKHKLSNARYFISIIVGILALLLLLQVLYSNRHWLAQQPITSPIIRQLCTLVDCDITPYRDIRKIRLLSRNVYSHPNTPKVLTISASIQNEATFPQPYPLIEISFLDKNNKVLALRRFPPEEYLQNSKGKLMSTGIPDELLLNITDPGDEAIRFQFRFM</sequence>
<evidence type="ECO:0000259" key="2">
    <source>
        <dbReference type="Pfam" id="PF13717"/>
    </source>
</evidence>
<feature type="domain" description="Zinc finger/thioredoxin putative" evidence="2">
    <location>
        <begin position="1"/>
        <end position="35"/>
    </location>
</feature>
<evidence type="ECO:0000256" key="1">
    <source>
        <dbReference type="SAM" id="Phobius"/>
    </source>
</evidence>
<accession>A0ABY9MQG6</accession>
<keyword evidence="4" id="KW-1185">Reference proteome</keyword>
<proteinExistence type="predicted"/>
<name>A0ABY9MQG6_9GAMM</name>
<feature type="transmembrane region" description="Helical" evidence="1">
    <location>
        <begin position="92"/>
        <end position="111"/>
    </location>
</feature>
<dbReference type="NCBIfam" id="TIGR02098">
    <property type="entry name" value="MJ0042_CXXC"/>
    <property type="match status" value="1"/>
</dbReference>
<dbReference type="RefSeq" id="WP_308895492.1">
    <property type="nucleotide sequence ID" value="NZ_CP133218.1"/>
</dbReference>
<dbReference type="Proteomes" id="UP001236657">
    <property type="component" value="Chromosome"/>
</dbReference>
<organism evidence="3 4">
    <name type="scientific">Thiothrix lacustris</name>
    <dbReference type="NCBI Taxonomy" id="525917"/>
    <lineage>
        <taxon>Bacteria</taxon>
        <taxon>Pseudomonadati</taxon>
        <taxon>Pseudomonadota</taxon>
        <taxon>Gammaproteobacteria</taxon>
        <taxon>Thiotrichales</taxon>
        <taxon>Thiotrichaceae</taxon>
        <taxon>Thiothrix</taxon>
    </lineage>
</organism>
<keyword evidence="1" id="KW-1133">Transmembrane helix</keyword>
<keyword evidence="1" id="KW-0812">Transmembrane</keyword>
<dbReference type="InterPro" id="IPR011723">
    <property type="entry name" value="Znf/thioredoxin_put"/>
</dbReference>
<protein>
    <submittedName>
        <fullName evidence="3">Zinc-ribbon and DUF3426 domain-containing protein</fullName>
    </submittedName>
</protein>
<evidence type="ECO:0000313" key="4">
    <source>
        <dbReference type="Proteomes" id="UP001236657"/>
    </source>
</evidence>
<dbReference type="InterPro" id="IPR021834">
    <property type="entry name" value="DUF3426"/>
</dbReference>
<dbReference type="Pfam" id="PF11906">
    <property type="entry name" value="DUF3426"/>
    <property type="match status" value="1"/>
</dbReference>
<dbReference type="Pfam" id="PF13717">
    <property type="entry name" value="Zn_ribbon_4"/>
    <property type="match status" value="1"/>
</dbReference>
<keyword evidence="1" id="KW-0472">Membrane</keyword>
<reference evidence="3 4" key="1">
    <citation type="submission" date="2023-08" db="EMBL/GenBank/DDBJ databases">
        <title>New molecular markers tilS and rpoB for phylogenetic and monitoring studies of the genus Thiothrix biodiversity.</title>
        <authorList>
            <person name="Ravin N.V."/>
            <person name="Smolyakov D."/>
            <person name="Markov N.D."/>
            <person name="Beletsky A.V."/>
            <person name="Mardanov A.V."/>
            <person name="Rudenko T.S."/>
            <person name="Grabovich M.Y."/>
        </authorList>
    </citation>
    <scope>NUCLEOTIDE SEQUENCE [LARGE SCALE GENOMIC DNA]</scope>
    <source>
        <strain evidence="3 4">MK1</strain>
    </source>
</reference>
<dbReference type="EMBL" id="CP133218">
    <property type="protein sequence ID" value="WML90896.1"/>
    <property type="molecule type" value="Genomic_DNA"/>
</dbReference>